<dbReference type="AlphaFoldDB" id="A0A3S1BQT0"/>
<evidence type="ECO:0000313" key="2">
    <source>
        <dbReference type="Proteomes" id="UP000272464"/>
    </source>
</evidence>
<accession>A0A3S1BQT0</accession>
<evidence type="ECO:0000313" key="1">
    <source>
        <dbReference type="EMBL" id="RUT28653.1"/>
    </source>
</evidence>
<dbReference type="EMBL" id="RZNX01000009">
    <property type="protein sequence ID" value="RUT28653.1"/>
    <property type="molecule type" value="Genomic_DNA"/>
</dbReference>
<comment type="caution">
    <text evidence="1">The sequence shown here is derived from an EMBL/GenBank/DDBJ whole genome shotgun (WGS) entry which is preliminary data.</text>
</comment>
<sequence>MDKKVELYFELKQQHKAIELQLAELRSEITGYLGDHNFTELDIGSYKIKLVQQERREFDENKLYQALQGPELWRLASRPDSSKISSLLKLNVISEAQLKDTYSVKPITLLHVEKK</sequence>
<reference evidence="1 2" key="1">
    <citation type="submission" date="2018-12" db="EMBL/GenBank/DDBJ databases">
        <authorList>
            <person name="Sun L."/>
            <person name="Chen Z."/>
        </authorList>
    </citation>
    <scope>NUCLEOTIDE SEQUENCE [LARGE SCALE GENOMIC DNA]</scope>
    <source>
        <strain evidence="1 2">3-5-3</strain>
    </source>
</reference>
<name>A0A3S1BQT0_9BACL</name>
<gene>
    <name evidence="1" type="ORF">EJP77_16775</name>
</gene>
<keyword evidence="2" id="KW-1185">Reference proteome</keyword>
<proteinExistence type="predicted"/>
<protein>
    <submittedName>
        <fullName evidence="1">Uncharacterized protein</fullName>
    </submittedName>
</protein>
<dbReference type="RefSeq" id="WP_127200407.1">
    <property type="nucleotide sequence ID" value="NZ_RZNX01000009.1"/>
</dbReference>
<dbReference type="OrthoDB" id="2678891at2"/>
<organism evidence="1 2">
    <name type="scientific">Paenibacillus zeisoli</name>
    <dbReference type="NCBI Taxonomy" id="2496267"/>
    <lineage>
        <taxon>Bacteria</taxon>
        <taxon>Bacillati</taxon>
        <taxon>Bacillota</taxon>
        <taxon>Bacilli</taxon>
        <taxon>Bacillales</taxon>
        <taxon>Paenibacillaceae</taxon>
        <taxon>Paenibacillus</taxon>
    </lineage>
</organism>
<dbReference type="Proteomes" id="UP000272464">
    <property type="component" value="Unassembled WGS sequence"/>
</dbReference>